<sequence>MICPENLIPAFTMFVASDGYQCVINKIIGEAIFTKANKPGLKIDRLGKMNEAAQKRFELFLKLWLKNGKEFVLRLQAQAIMLKVML</sequence>
<gene>
    <name evidence="1" type="ORF">AZH43_07165</name>
</gene>
<evidence type="ECO:0000313" key="1">
    <source>
        <dbReference type="EMBL" id="KYQ73199.1"/>
    </source>
</evidence>
<accession>A0A151Y5D1</accession>
<dbReference type="Proteomes" id="UP000076276">
    <property type="component" value="Unassembled WGS sequence"/>
</dbReference>
<dbReference type="EMBL" id="LUAW01000011">
    <property type="protein sequence ID" value="KYQ73199.1"/>
    <property type="molecule type" value="Genomic_DNA"/>
</dbReference>
<evidence type="ECO:0000313" key="2">
    <source>
        <dbReference type="Proteomes" id="UP000076276"/>
    </source>
</evidence>
<name>A0A151Y5D1_9GAMM</name>
<proteinExistence type="predicted"/>
<dbReference type="AlphaFoldDB" id="A0A151Y5D1"/>
<organism evidence="1 2">
    <name type="scientific">Acinetobacter pragensis</name>
    <dbReference type="NCBI Taxonomy" id="1806892"/>
    <lineage>
        <taxon>Bacteria</taxon>
        <taxon>Pseudomonadati</taxon>
        <taxon>Pseudomonadota</taxon>
        <taxon>Gammaproteobacteria</taxon>
        <taxon>Moraxellales</taxon>
        <taxon>Moraxellaceae</taxon>
        <taxon>Acinetobacter</taxon>
    </lineage>
</organism>
<dbReference type="STRING" id="1806892.AZH43_07165"/>
<protein>
    <submittedName>
        <fullName evidence="1">Uncharacterized protein</fullName>
    </submittedName>
</protein>
<keyword evidence="2" id="KW-1185">Reference proteome</keyword>
<comment type="caution">
    <text evidence="1">The sequence shown here is derived from an EMBL/GenBank/DDBJ whole genome shotgun (WGS) entry which is preliminary data.</text>
</comment>
<reference evidence="1 2" key="1">
    <citation type="submission" date="2016-03" db="EMBL/GenBank/DDBJ databases">
        <title>Acinetobacter genomospecies 28 strain ANC 4149.</title>
        <authorList>
            <person name="Radolfova-Krizova L."/>
            <person name="Nemec A."/>
        </authorList>
    </citation>
    <scope>NUCLEOTIDE SEQUENCE [LARGE SCALE GENOMIC DNA]</scope>
    <source>
        <strain evidence="1 2">ANC 4149</strain>
    </source>
</reference>